<name>A0A8H6NYI9_9PEZI</name>
<dbReference type="GO" id="GO:0003824">
    <property type="term" value="F:catalytic activity"/>
    <property type="evidence" value="ECO:0007669"/>
    <property type="project" value="InterPro"/>
</dbReference>
<evidence type="ECO:0000259" key="3">
    <source>
        <dbReference type="Pfam" id="PF17106"/>
    </source>
</evidence>
<dbReference type="SUPFAM" id="SSF53167">
    <property type="entry name" value="Purine and uridine phosphorylases"/>
    <property type="match status" value="1"/>
</dbReference>
<feature type="domain" description="NACHT-NTPase sigma" evidence="3">
    <location>
        <begin position="312"/>
        <end position="348"/>
    </location>
</feature>
<gene>
    <name evidence="4" type="ORF">CMUS01_00636</name>
</gene>
<organism evidence="4 5">
    <name type="scientific">Colletotrichum musicola</name>
    <dbReference type="NCBI Taxonomy" id="2175873"/>
    <lineage>
        <taxon>Eukaryota</taxon>
        <taxon>Fungi</taxon>
        <taxon>Dikarya</taxon>
        <taxon>Ascomycota</taxon>
        <taxon>Pezizomycotina</taxon>
        <taxon>Sordariomycetes</taxon>
        <taxon>Hypocreomycetidae</taxon>
        <taxon>Glomerellales</taxon>
        <taxon>Glomerellaceae</taxon>
        <taxon>Colletotrichum</taxon>
        <taxon>Colletotrichum orchidearum species complex</taxon>
    </lineage>
</organism>
<protein>
    <submittedName>
        <fullName evidence="4">Pfs domain-containing protein</fullName>
    </submittedName>
</protein>
<evidence type="ECO:0000256" key="1">
    <source>
        <dbReference type="SAM" id="MobiDB-lite"/>
    </source>
</evidence>
<dbReference type="InterPro" id="IPR035994">
    <property type="entry name" value="Nucleoside_phosphorylase_sf"/>
</dbReference>
<sequence length="352" mass="37784">MARTQRHDFEIAVVCALDLEYDAATLAFDEVDDDDLGKAPGDTNTYTTGRIGRHNVVMALLPGNAASVTATLRSSYTGRKLVFLTGVCGGVPMPDSGTEVILGDVVIKFGKGRLRKRTNVVLKEMQDKAIDEDRETGYDRLAAQEDTLYPSTYRHVHRDRPDYGCTDAGGCDEAIGASCEKLKCDSSLAVKRDRLLNAEAAGSGPRIYVKPVASGDTVIKSGAHRDRIAADNGVWAFEMEGAGAWDQVPCVVVKGVCDYADSHKNKKWQPYAAAAAAAVAKALLDLYTKADKPGDAHPTSNEPTFGVVGTSHRFHNTGSGSQYIHTGTGDQNNNTGGGKQFNAHKMNFGDMH</sequence>
<dbReference type="InterPro" id="IPR053137">
    <property type="entry name" value="NLR-like"/>
</dbReference>
<dbReference type="Pfam" id="PF01048">
    <property type="entry name" value="PNP_UDP_1"/>
    <property type="match status" value="1"/>
</dbReference>
<feature type="domain" description="Nucleoside phosphorylase" evidence="2">
    <location>
        <begin position="11"/>
        <end position="284"/>
    </location>
</feature>
<dbReference type="PANTHER" id="PTHR46082">
    <property type="entry name" value="ATP/GTP-BINDING PROTEIN-RELATED"/>
    <property type="match status" value="1"/>
</dbReference>
<dbReference type="AlphaFoldDB" id="A0A8H6NYI9"/>
<dbReference type="InterPro" id="IPR000845">
    <property type="entry name" value="Nucleoside_phosphorylase_d"/>
</dbReference>
<evidence type="ECO:0000313" key="5">
    <source>
        <dbReference type="Proteomes" id="UP000639643"/>
    </source>
</evidence>
<proteinExistence type="predicted"/>
<dbReference type="Proteomes" id="UP000639643">
    <property type="component" value="Unassembled WGS sequence"/>
</dbReference>
<reference evidence="4" key="1">
    <citation type="journal article" date="2020" name="Phytopathology">
        <title>Genome Sequence Resources of Colletotrichum truncatum, C. plurivorum, C. musicola, and C. sojae: Four Species Pathogenic to Soybean (Glycine max).</title>
        <authorList>
            <person name="Rogerio F."/>
            <person name="Boufleur T.R."/>
            <person name="Ciampi-Guillardi M."/>
            <person name="Sukno S.A."/>
            <person name="Thon M.R."/>
            <person name="Massola Junior N.S."/>
            <person name="Baroncelli R."/>
        </authorList>
    </citation>
    <scope>NUCLEOTIDE SEQUENCE</scope>
    <source>
        <strain evidence="4">LFN0074</strain>
    </source>
</reference>
<feature type="region of interest" description="Disordered" evidence="1">
    <location>
        <begin position="329"/>
        <end position="352"/>
    </location>
</feature>
<dbReference type="Pfam" id="PF17106">
    <property type="entry name" value="NACHT_sigma"/>
    <property type="match status" value="1"/>
</dbReference>
<keyword evidence="5" id="KW-1185">Reference proteome</keyword>
<dbReference type="GO" id="GO:0009116">
    <property type="term" value="P:nucleoside metabolic process"/>
    <property type="evidence" value="ECO:0007669"/>
    <property type="project" value="InterPro"/>
</dbReference>
<dbReference type="PANTHER" id="PTHR46082:SF6">
    <property type="entry name" value="AAA+ ATPASE DOMAIN-CONTAINING PROTEIN-RELATED"/>
    <property type="match status" value="1"/>
</dbReference>
<accession>A0A8H6NYI9</accession>
<dbReference type="EMBL" id="WIGM01000009">
    <property type="protein sequence ID" value="KAF6844839.1"/>
    <property type="molecule type" value="Genomic_DNA"/>
</dbReference>
<evidence type="ECO:0000313" key="4">
    <source>
        <dbReference type="EMBL" id="KAF6844839.1"/>
    </source>
</evidence>
<evidence type="ECO:0000259" key="2">
    <source>
        <dbReference type="Pfam" id="PF01048"/>
    </source>
</evidence>
<dbReference type="OrthoDB" id="20872at2759"/>
<dbReference type="Gene3D" id="3.40.50.1580">
    <property type="entry name" value="Nucleoside phosphorylase domain"/>
    <property type="match status" value="1"/>
</dbReference>
<comment type="caution">
    <text evidence="4">The sequence shown here is derived from an EMBL/GenBank/DDBJ whole genome shotgun (WGS) entry which is preliminary data.</text>
</comment>
<dbReference type="InterPro" id="IPR031353">
    <property type="entry name" value="NACHT_sigma"/>
</dbReference>